<evidence type="ECO:0000313" key="3">
    <source>
        <dbReference type="Proteomes" id="UP000097612"/>
    </source>
</evidence>
<protein>
    <submittedName>
        <fullName evidence="2">Uncharacterized protein</fullName>
    </submittedName>
</protein>
<dbReference type="GeneID" id="18501480"/>
<name>W8W232_9VIRU</name>
<accession>W8W232</accession>
<organism evidence="2 3">
    <name type="scientific">Invertebrate iridovirus 25</name>
    <dbReference type="NCBI Taxonomy" id="1301280"/>
    <lineage>
        <taxon>Viruses</taxon>
        <taxon>Varidnaviria</taxon>
        <taxon>Bamfordvirae</taxon>
        <taxon>Nucleocytoviricota</taxon>
        <taxon>Megaviricetes</taxon>
        <taxon>Pimascovirales</taxon>
        <taxon>Pimascovirales incertae sedis</taxon>
        <taxon>Iridoviridae</taxon>
        <taxon>Betairidovirinae</taxon>
        <taxon>Chloriridovirus</taxon>
        <taxon>Chloriridovirus simulium2</taxon>
    </lineage>
</organism>
<evidence type="ECO:0000256" key="1">
    <source>
        <dbReference type="SAM" id="MobiDB-lite"/>
    </source>
</evidence>
<dbReference type="KEGG" id="vg:18501480"/>
<dbReference type="EMBL" id="HF920635">
    <property type="protein sequence ID" value="CCV02126.1"/>
    <property type="molecule type" value="Genomic_DNA"/>
</dbReference>
<dbReference type="Proteomes" id="UP000097612">
    <property type="component" value="Segment"/>
</dbReference>
<keyword evidence="3" id="KW-1185">Reference proteome</keyword>
<feature type="compositionally biased region" description="Polar residues" evidence="1">
    <location>
        <begin position="1"/>
        <end position="12"/>
    </location>
</feature>
<gene>
    <name evidence="2" type="primary">108L</name>
    <name evidence="2" type="ORF">IIV25_108L</name>
</gene>
<sequence>MSTSANFNTPSAPSMFKEGNSTRYPELLSDSTNFRIKKIMDDEKMLQDEIKHRNSVCKKYGRYSSLTDGVEYTLILVDIGLGTLATTIPGVGSVVSSATFSGVGLISGVAKLIQSKLNSKKLKHYRLSVIASTTLNNLHHKISKAIIDGQITHEEFEDIQNTMNEWKNGSKVLTKQQLTISPETIELLSQQATEKAQKELLDQLKHINSKNLKK</sequence>
<proteinExistence type="predicted"/>
<dbReference type="RefSeq" id="YP_009010641.1">
    <property type="nucleotide sequence ID" value="NC_023613.1"/>
</dbReference>
<feature type="region of interest" description="Disordered" evidence="1">
    <location>
        <begin position="1"/>
        <end position="20"/>
    </location>
</feature>
<reference evidence="2 3" key="1">
    <citation type="journal article" date="2013" name="Arch. Virol.">
        <title>Complete genome sequence of invertebrate iridovirus IIV-25 isolated from a blackfly larva.</title>
        <authorList>
            <person name="Piegu B."/>
            <person name="Guizard S."/>
            <person name="Spears T."/>
            <person name="Cruaud C."/>
            <person name="Couloux A."/>
            <person name="Bideshi D.K."/>
            <person name="Federici B.A."/>
            <person name="Bigot Y."/>
        </authorList>
    </citation>
    <scope>NUCLEOTIDE SEQUENCE [LARGE SCALE GENOMIC DNA]</scope>
</reference>
<evidence type="ECO:0000313" key="2">
    <source>
        <dbReference type="EMBL" id="CCV02126.1"/>
    </source>
</evidence>
<dbReference type="OrthoDB" id="13401at10239"/>